<dbReference type="InterPro" id="IPR000816">
    <property type="entry name" value="Peptidase_C15"/>
</dbReference>
<evidence type="ECO:0000256" key="4">
    <source>
        <dbReference type="ARBA" id="ARBA00022801"/>
    </source>
</evidence>
<dbReference type="OrthoDB" id="407146at2759"/>
<dbReference type="PANTHER" id="PTHR23402">
    <property type="entry name" value="PROTEASE FAMILY C15 PYROGLUTAMYL-PEPTIDASE I-RELATED"/>
    <property type="match status" value="1"/>
</dbReference>
<keyword evidence="4" id="KW-0378">Hydrolase</keyword>
<evidence type="ECO:0000256" key="1">
    <source>
        <dbReference type="ARBA" id="ARBA00006641"/>
    </source>
</evidence>
<keyword evidence="3" id="KW-0645">Protease</keyword>
<evidence type="ECO:0000256" key="5">
    <source>
        <dbReference type="ARBA" id="ARBA00022807"/>
    </source>
</evidence>
<dbReference type="GO" id="GO:0016920">
    <property type="term" value="F:pyroglutamyl-peptidase activity"/>
    <property type="evidence" value="ECO:0007669"/>
    <property type="project" value="InterPro"/>
</dbReference>
<keyword evidence="5" id="KW-0788">Thiol protease</keyword>
<dbReference type="GO" id="GO:0006508">
    <property type="term" value="P:proteolysis"/>
    <property type="evidence" value="ECO:0007669"/>
    <property type="project" value="UniProtKB-KW"/>
</dbReference>
<keyword evidence="7" id="KW-1185">Reference proteome</keyword>
<dbReference type="PANTHER" id="PTHR23402:SF1">
    <property type="entry name" value="PYROGLUTAMYL-PEPTIDASE I"/>
    <property type="match status" value="1"/>
</dbReference>
<dbReference type="RefSeq" id="XP_024720417.1">
    <property type="nucleotide sequence ID" value="XM_024865807.1"/>
</dbReference>
<keyword evidence="2" id="KW-0963">Cytoplasm</keyword>
<dbReference type="Proteomes" id="UP000241818">
    <property type="component" value="Unassembled WGS sequence"/>
</dbReference>
<dbReference type="Pfam" id="PF01470">
    <property type="entry name" value="Peptidase_C15"/>
    <property type="match status" value="1"/>
</dbReference>
<evidence type="ECO:0008006" key="8">
    <source>
        <dbReference type="Google" id="ProtNLM"/>
    </source>
</evidence>
<organism evidence="6 7">
    <name type="scientific">Amorphotheca resinae ATCC 22711</name>
    <dbReference type="NCBI Taxonomy" id="857342"/>
    <lineage>
        <taxon>Eukaryota</taxon>
        <taxon>Fungi</taxon>
        <taxon>Dikarya</taxon>
        <taxon>Ascomycota</taxon>
        <taxon>Pezizomycotina</taxon>
        <taxon>Leotiomycetes</taxon>
        <taxon>Helotiales</taxon>
        <taxon>Amorphothecaceae</taxon>
        <taxon>Amorphotheca</taxon>
    </lineage>
</organism>
<evidence type="ECO:0000256" key="3">
    <source>
        <dbReference type="ARBA" id="ARBA00022670"/>
    </source>
</evidence>
<dbReference type="InterPro" id="IPR036440">
    <property type="entry name" value="Peptidase_C15-like_sf"/>
</dbReference>
<dbReference type="AlphaFoldDB" id="A0A2T3B0H3"/>
<dbReference type="Gene3D" id="3.40.630.20">
    <property type="entry name" value="Peptidase C15, pyroglutamyl peptidase I-like"/>
    <property type="match status" value="1"/>
</dbReference>
<dbReference type="EMBL" id="KZ679012">
    <property type="protein sequence ID" value="PSS16909.1"/>
    <property type="molecule type" value="Genomic_DNA"/>
</dbReference>
<dbReference type="GeneID" id="36573888"/>
<comment type="similarity">
    <text evidence="1">Belongs to the peptidase C15 family.</text>
</comment>
<evidence type="ECO:0000313" key="6">
    <source>
        <dbReference type="EMBL" id="PSS16909.1"/>
    </source>
</evidence>
<dbReference type="InterPro" id="IPR016125">
    <property type="entry name" value="Peptidase_C15-like"/>
</dbReference>
<protein>
    <recommendedName>
        <fullName evidence="8">Pyroglutamyl peptidase type I</fullName>
    </recommendedName>
</protein>
<evidence type="ECO:0000313" key="7">
    <source>
        <dbReference type="Proteomes" id="UP000241818"/>
    </source>
</evidence>
<reference evidence="6 7" key="1">
    <citation type="journal article" date="2018" name="New Phytol.">
        <title>Comparative genomics and transcriptomics depict ericoid mycorrhizal fungi as versatile saprotrophs and plant mutualists.</title>
        <authorList>
            <person name="Martino E."/>
            <person name="Morin E."/>
            <person name="Grelet G.A."/>
            <person name="Kuo A."/>
            <person name="Kohler A."/>
            <person name="Daghino S."/>
            <person name="Barry K.W."/>
            <person name="Cichocki N."/>
            <person name="Clum A."/>
            <person name="Dockter R.B."/>
            <person name="Hainaut M."/>
            <person name="Kuo R.C."/>
            <person name="LaButti K."/>
            <person name="Lindahl B.D."/>
            <person name="Lindquist E.A."/>
            <person name="Lipzen A."/>
            <person name="Khouja H.R."/>
            <person name="Magnuson J."/>
            <person name="Murat C."/>
            <person name="Ohm R.A."/>
            <person name="Singer S.W."/>
            <person name="Spatafora J.W."/>
            <person name="Wang M."/>
            <person name="Veneault-Fourrey C."/>
            <person name="Henrissat B."/>
            <person name="Grigoriev I.V."/>
            <person name="Martin F.M."/>
            <person name="Perotto S."/>
        </authorList>
    </citation>
    <scope>NUCLEOTIDE SEQUENCE [LARGE SCALE GENOMIC DNA]</scope>
    <source>
        <strain evidence="6 7">ATCC 22711</strain>
    </source>
</reference>
<dbReference type="GO" id="GO:0005829">
    <property type="term" value="C:cytosol"/>
    <property type="evidence" value="ECO:0007669"/>
    <property type="project" value="InterPro"/>
</dbReference>
<name>A0A2T3B0H3_AMORE</name>
<proteinExistence type="inferred from homology"/>
<dbReference type="SUPFAM" id="SSF53182">
    <property type="entry name" value="Pyrrolidone carboxyl peptidase (pyroglutamate aminopeptidase)"/>
    <property type="match status" value="1"/>
</dbReference>
<evidence type="ECO:0000256" key="2">
    <source>
        <dbReference type="ARBA" id="ARBA00022490"/>
    </source>
</evidence>
<accession>A0A2T3B0H3</accession>
<dbReference type="InParanoid" id="A0A2T3B0H3"/>
<sequence>MGSNEEGIPHQDDEITVLVTGYGPFRAQYPLNPSWEIAKSLPAVLPPSNPRSSNISLIAEHPPVRILVHPEPIRVAYKTVRELVPKLWEGRKIDYMVHIGMATARKFYSVERRGHRDGYVMRDVDNELLEDEERKKEEGDKWIWHGMPEKILTDVDIDDVWRRWRTALPTADVRISEDAGRYLCDFIYYSSLAYLYQKEEERRVVFLHVPVDSDDAAVKTGVDITIELIRALVQSGMMKKLVKP</sequence>
<gene>
    <name evidence="6" type="ORF">M430DRAFT_28629</name>
</gene>
<dbReference type="CDD" id="cd00501">
    <property type="entry name" value="Peptidase_C15"/>
    <property type="match status" value="1"/>
</dbReference>